<evidence type="ECO:0000313" key="4">
    <source>
        <dbReference type="EMBL" id="SSX01897.1"/>
    </source>
</evidence>
<dbReference type="InterPro" id="IPR036928">
    <property type="entry name" value="AS_sf"/>
</dbReference>
<dbReference type="EMBL" id="UFQT01000242">
    <property type="protein sequence ID" value="SSX22274.1"/>
    <property type="molecule type" value="Genomic_DNA"/>
</dbReference>
<accession>A0A336KBW6</accession>
<dbReference type="Gene3D" id="3.90.1300.10">
    <property type="entry name" value="Amidase signature (AS) domain"/>
    <property type="match status" value="1"/>
</dbReference>
<dbReference type="InterPro" id="IPR023631">
    <property type="entry name" value="Amidase_dom"/>
</dbReference>
<dbReference type="PIRSF" id="PIRSF001221">
    <property type="entry name" value="Amidase_fungi"/>
    <property type="match status" value="1"/>
</dbReference>
<feature type="transmembrane region" description="Helical" evidence="2">
    <location>
        <begin position="6"/>
        <end position="25"/>
    </location>
</feature>
<name>A0A336KBW6_CULSO</name>
<keyword evidence="2" id="KW-0472">Membrane</keyword>
<keyword evidence="2" id="KW-0812">Transmembrane</keyword>
<protein>
    <submittedName>
        <fullName evidence="4">CSON006447 protein</fullName>
    </submittedName>
</protein>
<dbReference type="SUPFAM" id="SSF75304">
    <property type="entry name" value="Amidase signature (AS) enzymes"/>
    <property type="match status" value="1"/>
</dbReference>
<dbReference type="EMBL" id="UFQS01000242">
    <property type="protein sequence ID" value="SSX01897.1"/>
    <property type="molecule type" value="Genomic_DNA"/>
</dbReference>
<gene>
    <name evidence="4" type="primary">CSON006447</name>
</gene>
<evidence type="ECO:0000313" key="5">
    <source>
        <dbReference type="EMBL" id="SSX22274.1"/>
    </source>
</evidence>
<reference evidence="4" key="1">
    <citation type="submission" date="2018-04" db="EMBL/GenBank/DDBJ databases">
        <authorList>
            <person name="Go L.Y."/>
            <person name="Mitchell J.A."/>
        </authorList>
    </citation>
    <scope>NUCLEOTIDE SEQUENCE</scope>
    <source>
        <tissue evidence="4">Whole organism</tissue>
    </source>
</reference>
<dbReference type="VEuPathDB" id="VectorBase:CSON006447"/>
<dbReference type="PANTHER" id="PTHR43372">
    <property type="entry name" value="FATTY-ACID AMIDE HYDROLASE"/>
    <property type="match status" value="1"/>
</dbReference>
<evidence type="ECO:0000259" key="3">
    <source>
        <dbReference type="Pfam" id="PF01425"/>
    </source>
</evidence>
<organism evidence="4">
    <name type="scientific">Culicoides sonorensis</name>
    <name type="common">Biting midge</name>
    <dbReference type="NCBI Taxonomy" id="179676"/>
    <lineage>
        <taxon>Eukaryota</taxon>
        <taxon>Metazoa</taxon>
        <taxon>Ecdysozoa</taxon>
        <taxon>Arthropoda</taxon>
        <taxon>Hexapoda</taxon>
        <taxon>Insecta</taxon>
        <taxon>Pterygota</taxon>
        <taxon>Neoptera</taxon>
        <taxon>Endopterygota</taxon>
        <taxon>Diptera</taxon>
        <taxon>Nematocera</taxon>
        <taxon>Chironomoidea</taxon>
        <taxon>Ceratopogonidae</taxon>
        <taxon>Ceratopogoninae</taxon>
        <taxon>Culicoides</taxon>
        <taxon>Monoculicoides</taxon>
    </lineage>
</organism>
<evidence type="ECO:0000256" key="1">
    <source>
        <dbReference type="PIRSR" id="PIRSR001221-1"/>
    </source>
</evidence>
<feature type="active site" description="Charge relay system" evidence="1">
    <location>
        <position position="195"/>
    </location>
</feature>
<feature type="domain" description="Amidase" evidence="3">
    <location>
        <begin position="60"/>
        <end position="497"/>
    </location>
</feature>
<reference evidence="5" key="2">
    <citation type="submission" date="2018-07" db="EMBL/GenBank/DDBJ databases">
        <authorList>
            <person name="Quirk P.G."/>
            <person name="Krulwich T.A."/>
        </authorList>
    </citation>
    <scope>NUCLEOTIDE SEQUENCE</scope>
</reference>
<feature type="active site" description="Charge relay system" evidence="1">
    <location>
        <position position="120"/>
    </location>
</feature>
<dbReference type="Pfam" id="PF01425">
    <property type="entry name" value="Amidase"/>
    <property type="match status" value="1"/>
</dbReference>
<evidence type="ECO:0000256" key="2">
    <source>
        <dbReference type="SAM" id="Phobius"/>
    </source>
</evidence>
<dbReference type="PANTHER" id="PTHR43372:SF3">
    <property type="entry name" value="AT07710P-RELATED"/>
    <property type="match status" value="1"/>
</dbReference>
<sequence>MIRIFILIGRIWGFFVIGPILRVIFWRRKHIPKAENPLLDYAAVDLATKIRNREITSQRLVQAYITRIKEVNPIINAVVDERFAKAFLEADAIDQLISQTDDTSLFALTKPFLGVPFTVKENIGVEGMTQGVGVVSRRDIRCTSDGASIKLLREAGAIPLCVGNTPEFSLNLECYNHITGRSLNPYDTRRTCGGSTGGDAALVGAGASLFAIGSDIAGSIRLPALNNGIFGLKPTPGLISYENYYPIVNDPNFNKFFSVGILARYANDMKSIFKVILANKINELNLDKEIQLNKLRVYYAEEFDNDFKLNPVDQEIKEIVLKTVKYLETQGSAVFKLEEHLENLKFALEIGTTALTGICDPQVLECNGKQKNIGIEYVKSLFGCSDHSIGMLQFEIMRRNRGFIRKSKLQRWMELGCKMEFDVMNLLDDNAIIVCPTFCKPALYHYELTHHGSGASYLLLANAFGLPAIHIPITFHKGTGLPIGVQVIAGPKQDHICIEIARILEMKFGGWKPPEN</sequence>
<dbReference type="AlphaFoldDB" id="A0A336KBW6"/>
<feature type="active site" description="Acyl-ester intermediate" evidence="1">
    <location>
        <position position="219"/>
    </location>
</feature>
<proteinExistence type="predicted"/>
<dbReference type="InterPro" id="IPR052739">
    <property type="entry name" value="FAAH2"/>
</dbReference>
<dbReference type="GO" id="GO:0012505">
    <property type="term" value="C:endomembrane system"/>
    <property type="evidence" value="ECO:0007669"/>
    <property type="project" value="TreeGrafter"/>
</dbReference>
<keyword evidence="2" id="KW-1133">Transmembrane helix</keyword>
<dbReference type="OMA" id="HICIEIA"/>